<keyword evidence="3" id="KW-1185">Reference proteome</keyword>
<dbReference type="EMBL" id="BMIH01000003">
    <property type="protein sequence ID" value="GGB32779.1"/>
    <property type="molecule type" value="Genomic_DNA"/>
</dbReference>
<comment type="caution">
    <text evidence="2">The sequence shown here is derived from an EMBL/GenBank/DDBJ whole genome shotgun (WGS) entry which is preliminary data.</text>
</comment>
<evidence type="ECO:0000313" key="2">
    <source>
        <dbReference type="EMBL" id="GGB32779.1"/>
    </source>
</evidence>
<accession>A0A916T6M4</accession>
<evidence type="ECO:0000313" key="3">
    <source>
        <dbReference type="Proteomes" id="UP000623067"/>
    </source>
</evidence>
<dbReference type="RefSeq" id="WP_188658909.1">
    <property type="nucleotide sequence ID" value="NZ_BMIH01000003.1"/>
</dbReference>
<gene>
    <name evidence="2" type="ORF">GCM10011380_22770</name>
</gene>
<reference evidence="2" key="2">
    <citation type="submission" date="2020-09" db="EMBL/GenBank/DDBJ databases">
        <authorList>
            <person name="Sun Q."/>
            <person name="Zhou Y."/>
        </authorList>
    </citation>
    <scope>NUCLEOTIDE SEQUENCE</scope>
    <source>
        <strain evidence="2">CGMCC 1.15330</strain>
    </source>
</reference>
<name>A0A916T6M4_9SPHN</name>
<keyword evidence="1" id="KW-0472">Membrane</keyword>
<reference evidence="2" key="1">
    <citation type="journal article" date="2014" name="Int. J. Syst. Evol. Microbiol.">
        <title>Complete genome sequence of Corynebacterium casei LMG S-19264T (=DSM 44701T), isolated from a smear-ripened cheese.</title>
        <authorList>
            <consortium name="US DOE Joint Genome Institute (JGI-PGF)"/>
            <person name="Walter F."/>
            <person name="Albersmeier A."/>
            <person name="Kalinowski J."/>
            <person name="Ruckert C."/>
        </authorList>
    </citation>
    <scope>NUCLEOTIDE SEQUENCE</scope>
    <source>
        <strain evidence="2">CGMCC 1.15330</strain>
    </source>
</reference>
<feature type="transmembrane region" description="Helical" evidence="1">
    <location>
        <begin position="12"/>
        <end position="36"/>
    </location>
</feature>
<keyword evidence="1" id="KW-0812">Transmembrane</keyword>
<sequence>MSETPDQATRRRWVSLAEAVAVAGLVIGALTLWLSWSDKRDERIDKASEQASAARERARVELVASVEDGGRTLTLKDERHDLSDAAISFPGALGVETQRPPGDPAIDAGWFEEPLLKATDGGADRRTGRLPVLIRLRYWDGDTERSSSGIYDIVWRTEGRLLRGRTVRMEGLRLRARGGDQAALDAAWLRVKP</sequence>
<proteinExistence type="predicted"/>
<evidence type="ECO:0000256" key="1">
    <source>
        <dbReference type="SAM" id="Phobius"/>
    </source>
</evidence>
<dbReference type="AlphaFoldDB" id="A0A916T6M4"/>
<protein>
    <submittedName>
        <fullName evidence="2">Uncharacterized protein</fullName>
    </submittedName>
</protein>
<dbReference type="Proteomes" id="UP000623067">
    <property type="component" value="Unassembled WGS sequence"/>
</dbReference>
<organism evidence="2 3">
    <name type="scientific">Sphingomonas metalli</name>
    <dbReference type="NCBI Taxonomy" id="1779358"/>
    <lineage>
        <taxon>Bacteria</taxon>
        <taxon>Pseudomonadati</taxon>
        <taxon>Pseudomonadota</taxon>
        <taxon>Alphaproteobacteria</taxon>
        <taxon>Sphingomonadales</taxon>
        <taxon>Sphingomonadaceae</taxon>
        <taxon>Sphingomonas</taxon>
    </lineage>
</organism>
<keyword evidence="1" id="KW-1133">Transmembrane helix</keyword>